<dbReference type="CDD" id="cd03692">
    <property type="entry name" value="mtIF2_IVc"/>
    <property type="match status" value="1"/>
</dbReference>
<dbReference type="CDD" id="cd01887">
    <property type="entry name" value="IF2_eIF5B"/>
    <property type="match status" value="1"/>
</dbReference>
<keyword evidence="3" id="KW-0547">Nucleotide-binding</keyword>
<dbReference type="EMBL" id="UINC01078077">
    <property type="protein sequence ID" value="SVC18794.1"/>
    <property type="molecule type" value="Genomic_DNA"/>
</dbReference>
<organism evidence="8">
    <name type="scientific">marine metagenome</name>
    <dbReference type="NCBI Taxonomy" id="408172"/>
    <lineage>
        <taxon>unclassified sequences</taxon>
        <taxon>metagenomes</taxon>
        <taxon>ecological metagenomes</taxon>
    </lineage>
</organism>
<dbReference type="NCBIfam" id="TIGR00231">
    <property type="entry name" value="small_GTP"/>
    <property type="match status" value="1"/>
</dbReference>
<dbReference type="NCBIfam" id="TIGR00487">
    <property type="entry name" value="IF-2"/>
    <property type="match status" value="1"/>
</dbReference>
<dbReference type="InterPro" id="IPR000795">
    <property type="entry name" value="T_Tr_GTP-bd_dom"/>
</dbReference>
<dbReference type="InterPro" id="IPR000178">
    <property type="entry name" value="TF_IF2_bacterial-like"/>
</dbReference>
<dbReference type="GO" id="GO:0005525">
    <property type="term" value="F:GTP binding"/>
    <property type="evidence" value="ECO:0007669"/>
    <property type="project" value="UniProtKB-KW"/>
</dbReference>
<reference evidence="8" key="1">
    <citation type="submission" date="2018-05" db="EMBL/GenBank/DDBJ databases">
        <authorList>
            <person name="Lanie J.A."/>
            <person name="Ng W.-L."/>
            <person name="Kazmierczak K.M."/>
            <person name="Andrzejewski T.M."/>
            <person name="Davidsen T.M."/>
            <person name="Wayne K.J."/>
            <person name="Tettelin H."/>
            <person name="Glass J.I."/>
            <person name="Rusch D."/>
            <person name="Podicherti R."/>
            <person name="Tsui H.-C.T."/>
            <person name="Winkler M.E."/>
        </authorList>
    </citation>
    <scope>NUCLEOTIDE SEQUENCE</scope>
</reference>
<keyword evidence="5" id="KW-0342">GTP-binding</keyword>
<dbReference type="PROSITE" id="PS51722">
    <property type="entry name" value="G_TR_2"/>
    <property type="match status" value="1"/>
</dbReference>
<dbReference type="InterPro" id="IPR044145">
    <property type="entry name" value="IF2_II"/>
</dbReference>
<proteinExistence type="inferred from homology"/>
<feature type="domain" description="Tr-type G" evidence="7">
    <location>
        <begin position="1"/>
        <end position="120"/>
    </location>
</feature>
<dbReference type="Gene3D" id="3.40.50.10050">
    <property type="entry name" value="Translation initiation factor IF- 2, domain 3"/>
    <property type="match status" value="1"/>
</dbReference>
<dbReference type="Gene3D" id="2.40.30.10">
    <property type="entry name" value="Translation factors"/>
    <property type="match status" value="2"/>
</dbReference>
<dbReference type="CDD" id="cd03702">
    <property type="entry name" value="IF2_mtIF2_II"/>
    <property type="match status" value="1"/>
</dbReference>
<dbReference type="FunFam" id="2.40.30.10:FF:000008">
    <property type="entry name" value="Translation initiation factor IF-2"/>
    <property type="match status" value="1"/>
</dbReference>
<evidence type="ECO:0000256" key="5">
    <source>
        <dbReference type="ARBA" id="ARBA00023134"/>
    </source>
</evidence>
<dbReference type="PANTHER" id="PTHR43381:SF5">
    <property type="entry name" value="TR-TYPE G DOMAIN-CONTAINING PROTEIN"/>
    <property type="match status" value="1"/>
</dbReference>
<evidence type="ECO:0000256" key="4">
    <source>
        <dbReference type="ARBA" id="ARBA00022917"/>
    </source>
</evidence>
<dbReference type="FunFam" id="3.40.50.10050:FF:000001">
    <property type="entry name" value="Translation initiation factor IF-2"/>
    <property type="match status" value="1"/>
</dbReference>
<protein>
    <recommendedName>
        <fullName evidence="7">Tr-type G domain-containing protein</fullName>
    </recommendedName>
</protein>
<dbReference type="Pfam" id="PF11987">
    <property type="entry name" value="IF-2"/>
    <property type="match status" value="1"/>
</dbReference>
<feature type="non-terminal residue" evidence="8">
    <location>
        <position position="1"/>
    </location>
</feature>
<dbReference type="AlphaFoldDB" id="A0A382K1N4"/>
<dbReference type="SUPFAM" id="SSF52156">
    <property type="entry name" value="Initiation factor IF2/eIF5b, domain 3"/>
    <property type="match status" value="1"/>
</dbReference>
<keyword evidence="2" id="KW-0396">Initiation factor</keyword>
<evidence type="ECO:0000256" key="6">
    <source>
        <dbReference type="ARBA" id="ARBA00025162"/>
    </source>
</evidence>
<dbReference type="InterPro" id="IPR027417">
    <property type="entry name" value="P-loop_NTPase"/>
</dbReference>
<dbReference type="SUPFAM" id="SSF50447">
    <property type="entry name" value="Translation proteins"/>
    <property type="match status" value="2"/>
</dbReference>
<comment type="similarity">
    <text evidence="1">Belongs to the TRAFAC class translation factor GTPase superfamily. Classic translation factor GTPase family. IF-2 subfamily.</text>
</comment>
<dbReference type="GO" id="GO:0005737">
    <property type="term" value="C:cytoplasm"/>
    <property type="evidence" value="ECO:0007669"/>
    <property type="project" value="TreeGrafter"/>
</dbReference>
<evidence type="ECO:0000313" key="8">
    <source>
        <dbReference type="EMBL" id="SVC18794.1"/>
    </source>
</evidence>
<evidence type="ECO:0000256" key="1">
    <source>
        <dbReference type="ARBA" id="ARBA00007733"/>
    </source>
</evidence>
<dbReference type="GO" id="GO:0003924">
    <property type="term" value="F:GTPase activity"/>
    <property type="evidence" value="ECO:0007669"/>
    <property type="project" value="InterPro"/>
</dbReference>
<dbReference type="FunFam" id="2.40.30.10:FF:000054">
    <property type="entry name" value="Translation initiation factor IF-2"/>
    <property type="match status" value="1"/>
</dbReference>
<comment type="function">
    <text evidence="6">One of the essential components for the initiation of protein synthesis. Protects formylmethionyl-tRNA from spontaneous hydrolysis and promotes its binding to the 30S ribosomal subunits. Also involved in the hydrolysis of GTP during the formation of the 70S ribosomal complex.</text>
</comment>
<dbReference type="SUPFAM" id="SSF52540">
    <property type="entry name" value="P-loop containing nucleoside triphosphate hydrolases"/>
    <property type="match status" value="1"/>
</dbReference>
<evidence type="ECO:0000259" key="7">
    <source>
        <dbReference type="PROSITE" id="PS51722"/>
    </source>
</evidence>
<dbReference type="InterPro" id="IPR053905">
    <property type="entry name" value="EF-G-like_DII"/>
</dbReference>
<sequence length="427" mass="45654">TFLDTPGHAAFSAMRARGANVTDLIVLVVAADDGMMPQTIECVNHAKASGASIIVAVNKCDLPAANPRRVREQMAEHGLAPDSADWGGDTLFVDVSAVKGEGIEKLLDAILLQAELLELKANPDRHAVGNVVESGMEQGGPIATVLVRKGTLKVGDIVICGQYYGKTRALIDENGTRMKQAEPSYALKLLGLNGVPEAGDEFNVVDNEKAARDLAEERGDTAHKEKLEGRIAGVTLENIFDSIDAVSAKILKVIIKTDTQGSCEAIVESLRKIESDKVSLDVIHSAVGTVSESDVNLAASSQAVILGFHTRVDKGAPDIAKHHGVQIKQYKIIYELVDEVKAAMAGLLDPEEKQVVIGTAEVRQIFPLSKGGVVAGCMVTDGRINRSKVRVMRGDKELHAGKVGTLRRFKDNVEVVRSGMECGIRVD</sequence>
<feature type="non-terminal residue" evidence="8">
    <location>
        <position position="427"/>
    </location>
</feature>
<dbReference type="Pfam" id="PF00009">
    <property type="entry name" value="GTP_EFTU"/>
    <property type="match status" value="1"/>
</dbReference>
<dbReference type="InterPro" id="IPR005225">
    <property type="entry name" value="Small_GTP-bd"/>
</dbReference>
<dbReference type="Gene3D" id="3.40.50.300">
    <property type="entry name" value="P-loop containing nucleotide triphosphate hydrolases"/>
    <property type="match status" value="1"/>
</dbReference>
<dbReference type="PROSITE" id="PS01176">
    <property type="entry name" value="IF2"/>
    <property type="match status" value="1"/>
</dbReference>
<dbReference type="InterPro" id="IPR036925">
    <property type="entry name" value="TIF_IF2_dom3_sf"/>
</dbReference>
<evidence type="ECO:0000256" key="3">
    <source>
        <dbReference type="ARBA" id="ARBA00022741"/>
    </source>
</evidence>
<dbReference type="InterPro" id="IPR009000">
    <property type="entry name" value="Transl_B-barrel_sf"/>
</dbReference>
<evidence type="ECO:0000256" key="2">
    <source>
        <dbReference type="ARBA" id="ARBA00022540"/>
    </source>
</evidence>
<name>A0A382K1N4_9ZZZZ</name>
<accession>A0A382K1N4</accession>
<keyword evidence="4" id="KW-0648">Protein biosynthesis</keyword>
<dbReference type="Pfam" id="PF22042">
    <property type="entry name" value="EF-G_D2"/>
    <property type="match status" value="1"/>
</dbReference>
<dbReference type="GO" id="GO:0003743">
    <property type="term" value="F:translation initiation factor activity"/>
    <property type="evidence" value="ECO:0007669"/>
    <property type="project" value="UniProtKB-KW"/>
</dbReference>
<dbReference type="PANTHER" id="PTHR43381">
    <property type="entry name" value="TRANSLATION INITIATION FACTOR IF-2-RELATED"/>
    <property type="match status" value="1"/>
</dbReference>
<dbReference type="InterPro" id="IPR023115">
    <property type="entry name" value="TIF_IF2_dom3"/>
</dbReference>
<dbReference type="InterPro" id="IPR015760">
    <property type="entry name" value="TIF_IF2"/>
</dbReference>
<gene>
    <name evidence="8" type="ORF">METZ01_LOCUS271648</name>
</gene>